<dbReference type="PANTHER" id="PTHR11787">
    <property type="entry name" value="RAB GDP-DISSOCIATION INHIBITOR"/>
    <property type="match status" value="1"/>
</dbReference>
<gene>
    <name evidence="5" type="ORF">MANES_07G039000v8</name>
</gene>
<comment type="function">
    <text evidence="3">Regulates the GDP/GTP exchange reaction of most RAB proteins by inhibiting the dissociation of GDP from them, and the subsequent binding of GTP.</text>
</comment>
<proteinExistence type="inferred from homology"/>
<comment type="similarity">
    <text evidence="1 4">Belongs to the Rab GDI family.</text>
</comment>
<evidence type="ECO:0000256" key="3">
    <source>
        <dbReference type="ARBA" id="ARBA00053142"/>
    </source>
</evidence>
<evidence type="ECO:0000256" key="1">
    <source>
        <dbReference type="ARBA" id="ARBA00005593"/>
    </source>
</evidence>
<dbReference type="OrthoDB" id="9446342at2759"/>
<accession>A0A2C9VIE5</accession>
<dbReference type="Gene3D" id="3.50.50.60">
    <property type="entry name" value="FAD/NAD(P)-binding domain"/>
    <property type="match status" value="1"/>
</dbReference>
<dbReference type="FunFam" id="1.10.405.10:FF:000002">
    <property type="entry name" value="Guanosine nucleotide diphosphate dissociation inhibitor"/>
    <property type="match status" value="1"/>
</dbReference>
<dbReference type="GO" id="GO:0048046">
    <property type="term" value="C:apoplast"/>
    <property type="evidence" value="ECO:0007669"/>
    <property type="project" value="UniProtKB-ARBA"/>
</dbReference>
<dbReference type="InterPro" id="IPR018203">
    <property type="entry name" value="GDP_dissociation_inhibitor"/>
</dbReference>
<dbReference type="GO" id="GO:0015031">
    <property type="term" value="P:protein transport"/>
    <property type="evidence" value="ECO:0007669"/>
    <property type="project" value="InterPro"/>
</dbReference>
<dbReference type="FunFam" id="3.30.519.10:FF:000015">
    <property type="entry name" value="Guanosine nucleotide diphosphate dissociation inhibitor"/>
    <property type="match status" value="1"/>
</dbReference>
<dbReference type="STRING" id="3983.A0A2C9VIE5"/>
<evidence type="ECO:0000313" key="6">
    <source>
        <dbReference type="Proteomes" id="UP000091857"/>
    </source>
</evidence>
<dbReference type="GO" id="GO:0005096">
    <property type="term" value="F:GTPase activator activity"/>
    <property type="evidence" value="ECO:0007669"/>
    <property type="project" value="UniProtKB-KW"/>
</dbReference>
<keyword evidence="2" id="KW-0343">GTPase activation</keyword>
<dbReference type="PANTHER" id="PTHR11787:SF10">
    <property type="entry name" value="GUANOSINE NUCLEOTIDE DIPHOSPHATE DISSOCIATION INHIBITOR"/>
    <property type="match status" value="1"/>
</dbReference>
<dbReference type="GO" id="GO:0005093">
    <property type="term" value="F:Rab GDP-dissociation inhibitor activity"/>
    <property type="evidence" value="ECO:0000318"/>
    <property type="project" value="GO_Central"/>
</dbReference>
<dbReference type="GO" id="GO:0005829">
    <property type="term" value="C:cytosol"/>
    <property type="evidence" value="ECO:0000318"/>
    <property type="project" value="GO_Central"/>
</dbReference>
<dbReference type="SUPFAM" id="SSF51905">
    <property type="entry name" value="FAD/NAD(P)-binding domain"/>
    <property type="match status" value="2"/>
</dbReference>
<dbReference type="Proteomes" id="UP000091857">
    <property type="component" value="Chromosome 7"/>
</dbReference>
<dbReference type="Pfam" id="PF00996">
    <property type="entry name" value="GDI"/>
    <property type="match status" value="1"/>
</dbReference>
<evidence type="ECO:0000256" key="4">
    <source>
        <dbReference type="RuleBase" id="RU363124"/>
    </source>
</evidence>
<dbReference type="InterPro" id="IPR000806">
    <property type="entry name" value="RabGDI"/>
</dbReference>
<comment type="caution">
    <text evidence="5">The sequence shown here is derived from an EMBL/GenBank/DDBJ whole genome shotgun (WGS) entry which is preliminary data.</text>
</comment>
<dbReference type="Gene3D" id="3.30.519.10">
    <property type="entry name" value="Guanine Nucleotide Dissociation Inhibitor, domain 2"/>
    <property type="match status" value="1"/>
</dbReference>
<reference evidence="6" key="1">
    <citation type="journal article" date="2016" name="Nat. Biotechnol.">
        <title>Sequencing wild and cultivated cassava and related species reveals extensive interspecific hybridization and genetic diversity.</title>
        <authorList>
            <person name="Bredeson J.V."/>
            <person name="Lyons J.B."/>
            <person name="Prochnik S.E."/>
            <person name="Wu G.A."/>
            <person name="Ha C.M."/>
            <person name="Edsinger-Gonzales E."/>
            <person name="Grimwood J."/>
            <person name="Schmutz J."/>
            <person name="Rabbi I.Y."/>
            <person name="Egesi C."/>
            <person name="Nauluvula P."/>
            <person name="Lebot V."/>
            <person name="Ndunguru J."/>
            <person name="Mkamilo G."/>
            <person name="Bart R.S."/>
            <person name="Setter T.L."/>
            <person name="Gleadow R.M."/>
            <person name="Kulakow P."/>
            <person name="Ferguson M.E."/>
            <person name="Rounsley S."/>
            <person name="Rokhsar D.S."/>
        </authorList>
    </citation>
    <scope>NUCLEOTIDE SEQUENCE [LARGE SCALE GENOMIC DNA]</scope>
    <source>
        <strain evidence="6">cv. AM560-2</strain>
    </source>
</reference>
<dbReference type="InterPro" id="IPR036188">
    <property type="entry name" value="FAD/NAD-bd_sf"/>
</dbReference>
<evidence type="ECO:0000313" key="5">
    <source>
        <dbReference type="EMBL" id="OAY45186.1"/>
    </source>
</evidence>
<dbReference type="GO" id="GO:0007264">
    <property type="term" value="P:small GTPase-mediated signal transduction"/>
    <property type="evidence" value="ECO:0007669"/>
    <property type="project" value="InterPro"/>
</dbReference>
<dbReference type="Gramene" id="Manes.07G039000.1.v8.1">
    <property type="protein sequence ID" value="Manes.07G039000.1.v8.1.CDS"/>
    <property type="gene ID" value="Manes.07G039000.v8.1"/>
</dbReference>
<dbReference type="EMBL" id="CM004393">
    <property type="protein sequence ID" value="OAY45186.1"/>
    <property type="molecule type" value="Genomic_DNA"/>
</dbReference>
<name>A0A2C9VIE5_MANES</name>
<protein>
    <recommendedName>
        <fullName evidence="4">Guanosine nucleotide diphosphate dissociation inhibitor</fullName>
    </recommendedName>
</protein>
<organism evidence="5 6">
    <name type="scientific">Manihot esculenta</name>
    <name type="common">Cassava</name>
    <name type="synonym">Jatropha manihot</name>
    <dbReference type="NCBI Taxonomy" id="3983"/>
    <lineage>
        <taxon>Eukaryota</taxon>
        <taxon>Viridiplantae</taxon>
        <taxon>Streptophyta</taxon>
        <taxon>Embryophyta</taxon>
        <taxon>Tracheophyta</taxon>
        <taxon>Spermatophyta</taxon>
        <taxon>Magnoliopsida</taxon>
        <taxon>eudicotyledons</taxon>
        <taxon>Gunneridae</taxon>
        <taxon>Pentapetalae</taxon>
        <taxon>rosids</taxon>
        <taxon>fabids</taxon>
        <taxon>Malpighiales</taxon>
        <taxon>Euphorbiaceae</taxon>
        <taxon>Crotonoideae</taxon>
        <taxon>Manihoteae</taxon>
        <taxon>Manihot</taxon>
    </lineage>
</organism>
<dbReference type="PRINTS" id="PR00891">
    <property type="entry name" value="RABGDIREP"/>
</dbReference>
<evidence type="ECO:0000256" key="2">
    <source>
        <dbReference type="ARBA" id="ARBA00022468"/>
    </source>
</evidence>
<dbReference type="PRINTS" id="PR00892">
    <property type="entry name" value="RABGDI"/>
</dbReference>
<dbReference type="Gene3D" id="1.10.405.10">
    <property type="entry name" value="Guanine Nucleotide Dissociation Inhibitor, domain 1"/>
    <property type="match status" value="1"/>
</dbReference>
<sequence length="447" mass="50060">MDKEYDVIVLGTGLKECILSGLLSVDGLKVLHMDKNDYYGGESTSLNLNQLWKRFRGSDGKPPESLGISKEYNVDMIPKFIIANGNLVRVLIHTDVTKYLNLKAVDGSFVYNKGKIYKVPANDVEAFNSPLLGFFEKFRARNFFTYIRDYEENDPKSHNGRDLTKVTAREIISENGLKDDTIDFIGHALALHLDDSYLDQPALDFVKRMKLYAESLARFQGGSPYIYPMYGLGELPQAFARLSAVYGGTYMLNKSECKVEFDADGKAIGVTSEGETAKCKKIVCDPSYLPDKVKKVGKVARAICIMSHPIPNTSDSHSAQLILPQKQLGRKSDMYLFCCSYSHNVAPRGKYIAFVSTEAETDNPEVELKPGIHLLGVVDEIFYDTYDRYVPTNHYEVDHCFISTSYDATTHFETTVDDVIEMYTKITGKILDLSVDLSSASVSADEK</sequence>
<dbReference type="AlphaFoldDB" id="A0A2C9VIE5"/>
<dbReference type="GO" id="GO:0016192">
    <property type="term" value="P:vesicle-mediated transport"/>
    <property type="evidence" value="ECO:0000318"/>
    <property type="project" value="GO_Central"/>
</dbReference>
<keyword evidence="6" id="KW-1185">Reference proteome</keyword>